<dbReference type="AlphaFoldDB" id="A0A483ITR1"/>
<name>A0A483ITR1_KLEPN</name>
<keyword evidence="1" id="KW-1133">Transmembrane helix</keyword>
<keyword evidence="1" id="KW-0472">Membrane</keyword>
<proteinExistence type="predicted"/>
<keyword evidence="1" id="KW-0812">Transmembrane</keyword>
<gene>
    <name evidence="2" type="ORF">ETE67_06900</name>
</gene>
<reference evidence="2" key="1">
    <citation type="submission" date="2019-01" db="EMBL/GenBank/DDBJ databases">
        <authorList>
            <person name="Lista F."/>
            <person name="Anselmo A."/>
        </authorList>
    </citation>
    <scope>NUCLEOTIDE SEQUENCE</scope>
    <source>
        <strain evidence="2">11S</strain>
    </source>
</reference>
<evidence type="ECO:0000256" key="1">
    <source>
        <dbReference type="SAM" id="Phobius"/>
    </source>
</evidence>
<accession>A0A483ITR1</accession>
<evidence type="ECO:0000313" key="2">
    <source>
        <dbReference type="EMBL" id="TCX37552.1"/>
    </source>
</evidence>
<protein>
    <submittedName>
        <fullName evidence="2">Uncharacterized protein</fullName>
    </submittedName>
</protein>
<dbReference type="EMBL" id="SDCL01000004">
    <property type="protein sequence ID" value="TCX37552.1"/>
    <property type="molecule type" value="Genomic_DNA"/>
</dbReference>
<feature type="transmembrane region" description="Helical" evidence="1">
    <location>
        <begin position="67"/>
        <end position="89"/>
    </location>
</feature>
<dbReference type="RefSeq" id="WP_094311445.1">
    <property type="nucleotide sequence ID" value="NZ_JADPHZ010000005.1"/>
</dbReference>
<organism evidence="2">
    <name type="scientific">Klebsiella pneumoniae</name>
    <dbReference type="NCBI Taxonomy" id="573"/>
    <lineage>
        <taxon>Bacteria</taxon>
        <taxon>Pseudomonadati</taxon>
        <taxon>Pseudomonadota</taxon>
        <taxon>Gammaproteobacteria</taxon>
        <taxon>Enterobacterales</taxon>
        <taxon>Enterobacteriaceae</taxon>
        <taxon>Klebsiella/Raoultella group</taxon>
        <taxon>Klebsiella</taxon>
        <taxon>Klebsiella pneumoniae complex</taxon>
    </lineage>
</organism>
<sequence>MNQLQSNKVLTLGENSCEFSPNSLIVKKDDSEVLSSNHPVNKDIGMVIEVASSNIVDAIQHPPKAPLISASLITALISTMCAATVAFIYNKIHWHSVIKREAKTKLLESISDVVNELRTDAISYWLKGYSKKSAKSLLEEEMRIKASLNIINSTITIYVSQVPRFKRKQVESKLRSFHDELFDIITGDDFETQTRKQDKGKVSAISTKCVAFRVLLNTIKF</sequence>
<comment type="caution">
    <text evidence="2">The sequence shown here is derived from an EMBL/GenBank/DDBJ whole genome shotgun (WGS) entry which is preliminary data.</text>
</comment>